<organism evidence="2 3">
    <name type="scientific">Paenibacillus tianjinensis</name>
    <dbReference type="NCBI Taxonomy" id="2810347"/>
    <lineage>
        <taxon>Bacteria</taxon>
        <taxon>Bacillati</taxon>
        <taxon>Bacillota</taxon>
        <taxon>Bacilli</taxon>
        <taxon>Bacillales</taxon>
        <taxon>Paenibacillaceae</taxon>
        <taxon>Paenibacillus</taxon>
    </lineage>
</organism>
<evidence type="ECO:0000259" key="1">
    <source>
        <dbReference type="Pfam" id="PF07993"/>
    </source>
</evidence>
<accession>A0ABX7LCI9</accession>
<sequence>MTSTGGSMKPSELQGNILITGVTGFIGRHVLYEFLNVAMETSWRNKIYILLRGKKGLSAAARVEHLLTHEYLPDYLKKYDYQELADNITAIDGNLEDSDLGLQVCSLIPREEQLYVIHNAGSVNLFNTAAAEQEVHHTNWLGTINLIHAIELFNSKLVFMSTAFSCGIVDGVIGDNFSFYQDNSFRNHYEKCKNLTEKFIQSYCTEKNIKYQILRPSVVCGRLIDAPLYYISKFDVFYGWTKFFWNLQNQGSTESVRIHISRNSKVNIVPVDFVAKSVLAFFQQDIPYVNIVYPESINNRYLHASLLDALHFNRYEFIDEAPTNLNKSEKLYYRSINKVYTPYLNQCSNEYDTQLIGSIMGSTVMPKIDLHSLADFSICNHFDEEMVY</sequence>
<dbReference type="InterPro" id="IPR026055">
    <property type="entry name" value="FAR"/>
</dbReference>
<evidence type="ECO:0000313" key="3">
    <source>
        <dbReference type="Proteomes" id="UP000663452"/>
    </source>
</evidence>
<dbReference type="RefSeq" id="WP_206101779.1">
    <property type="nucleotide sequence ID" value="NZ_CP070969.1"/>
</dbReference>
<reference evidence="2 3" key="1">
    <citation type="submission" date="2021-02" db="EMBL/GenBank/DDBJ databases">
        <title>Paenibacillus tianjinensis sp. nov.</title>
        <authorList>
            <person name="Liu H."/>
        </authorList>
    </citation>
    <scope>NUCLEOTIDE SEQUENCE [LARGE SCALE GENOMIC DNA]</scope>
    <source>
        <strain evidence="2 3">TB2019</strain>
    </source>
</reference>
<dbReference type="InterPro" id="IPR036291">
    <property type="entry name" value="NAD(P)-bd_dom_sf"/>
</dbReference>
<dbReference type="InterPro" id="IPR013120">
    <property type="entry name" value="FAR_NAD-bd"/>
</dbReference>
<dbReference type="Pfam" id="PF07993">
    <property type="entry name" value="NAD_binding_4"/>
    <property type="match status" value="1"/>
</dbReference>
<gene>
    <name evidence="2" type="ORF">JRJ22_23660</name>
</gene>
<name>A0ABX7LCI9_9BACL</name>
<dbReference type="PANTHER" id="PTHR11011">
    <property type="entry name" value="MALE STERILITY PROTEIN 2-RELATED"/>
    <property type="match status" value="1"/>
</dbReference>
<dbReference type="Proteomes" id="UP000663452">
    <property type="component" value="Chromosome"/>
</dbReference>
<dbReference type="Gene3D" id="3.40.50.720">
    <property type="entry name" value="NAD(P)-binding Rossmann-like Domain"/>
    <property type="match status" value="1"/>
</dbReference>
<dbReference type="SUPFAM" id="SSF51735">
    <property type="entry name" value="NAD(P)-binding Rossmann-fold domains"/>
    <property type="match status" value="1"/>
</dbReference>
<dbReference type="EMBL" id="CP070969">
    <property type="protein sequence ID" value="QSF44185.1"/>
    <property type="molecule type" value="Genomic_DNA"/>
</dbReference>
<evidence type="ECO:0000313" key="2">
    <source>
        <dbReference type="EMBL" id="QSF44185.1"/>
    </source>
</evidence>
<protein>
    <submittedName>
        <fullName evidence="2">SDR family oxidoreductase</fullName>
    </submittedName>
</protein>
<feature type="domain" description="Thioester reductase (TE)" evidence="1">
    <location>
        <begin position="19"/>
        <end position="277"/>
    </location>
</feature>
<keyword evidence="3" id="KW-1185">Reference proteome</keyword>
<dbReference type="PANTHER" id="PTHR11011:SF45">
    <property type="entry name" value="FATTY ACYL-COA REDUCTASE CG8306-RELATED"/>
    <property type="match status" value="1"/>
</dbReference>
<proteinExistence type="predicted"/>